<reference evidence="1 2" key="1">
    <citation type="journal article" date="2016" name="Nat. Commun.">
        <title>Thousands of microbial genomes shed light on interconnected biogeochemical processes in an aquifer system.</title>
        <authorList>
            <person name="Anantharaman K."/>
            <person name="Brown C.T."/>
            <person name="Hug L.A."/>
            <person name="Sharon I."/>
            <person name="Castelle C.J."/>
            <person name="Probst A.J."/>
            <person name="Thomas B.C."/>
            <person name="Singh A."/>
            <person name="Wilkins M.J."/>
            <person name="Karaoz U."/>
            <person name="Brodie E.L."/>
            <person name="Williams K.H."/>
            <person name="Hubbard S.S."/>
            <person name="Banfield J.F."/>
        </authorList>
    </citation>
    <scope>NUCLEOTIDE SEQUENCE [LARGE SCALE GENOMIC DNA]</scope>
</reference>
<name>A0A1F7IJY2_9BACT</name>
<proteinExistence type="predicted"/>
<dbReference type="AlphaFoldDB" id="A0A1F7IJY2"/>
<gene>
    <name evidence="1" type="ORF">A2957_02860</name>
</gene>
<dbReference type="Gene3D" id="3.10.490.10">
    <property type="entry name" value="Gamma-glutamyl cyclotransferase-like"/>
    <property type="match status" value="1"/>
</dbReference>
<dbReference type="STRING" id="1802060.A2957_02860"/>
<organism evidence="1 2">
    <name type="scientific">Candidatus Roizmanbacteria bacterium RIFCSPLOWO2_01_FULL_38_11</name>
    <dbReference type="NCBI Taxonomy" id="1802060"/>
    <lineage>
        <taxon>Bacteria</taxon>
        <taxon>Candidatus Roizmaniibacteriota</taxon>
    </lineage>
</organism>
<evidence type="ECO:0008006" key="3">
    <source>
        <dbReference type="Google" id="ProtNLM"/>
    </source>
</evidence>
<sequence>MNKTYVKYFGFGTNKDLDMMVHMVGRSDLVGEPGRLIGFDVCIQKSREMREEIPETSPLKIPPKDLIIQNWGPDFDMFVSRPNPNGIAYGTIWDLTQDEIDLVKEWEAVDYGVQDEVWAIAIDSKGHFVQVETQTLLKPTDKIDRIITGEDYDPYIAPKKSMLDLADDIRIRYLERKKKGIR</sequence>
<evidence type="ECO:0000313" key="1">
    <source>
        <dbReference type="EMBL" id="OGK43666.1"/>
    </source>
</evidence>
<evidence type="ECO:0000313" key="2">
    <source>
        <dbReference type="Proteomes" id="UP000179072"/>
    </source>
</evidence>
<protein>
    <recommendedName>
        <fullName evidence="3">Gamma-glutamylcyclotransferase AIG2-like domain-containing protein</fullName>
    </recommendedName>
</protein>
<accession>A0A1F7IJY2</accession>
<dbReference type="EMBL" id="MGAK01000033">
    <property type="protein sequence ID" value="OGK43666.1"/>
    <property type="molecule type" value="Genomic_DNA"/>
</dbReference>
<comment type="caution">
    <text evidence="1">The sequence shown here is derived from an EMBL/GenBank/DDBJ whole genome shotgun (WGS) entry which is preliminary data.</text>
</comment>
<dbReference type="Proteomes" id="UP000179072">
    <property type="component" value="Unassembled WGS sequence"/>
</dbReference>